<evidence type="ECO:0000256" key="4">
    <source>
        <dbReference type="PROSITE-ProRule" id="PRU00239"/>
    </source>
</evidence>
<dbReference type="EC" id="3.2.1.28" evidence="5"/>
<keyword evidence="3 5" id="KW-0326">Glycosidase</keyword>
<accession>A0A8H7M671</accession>
<dbReference type="InterPro" id="IPR018232">
    <property type="entry name" value="Glyco_hydro_37_CS"/>
</dbReference>
<comment type="caution">
    <text evidence="4">Lacks conserved residue(s) required for the propagation of feature annotation.</text>
</comment>
<evidence type="ECO:0000259" key="7">
    <source>
        <dbReference type="PROSITE" id="PS50203"/>
    </source>
</evidence>
<dbReference type="InterPro" id="IPR038765">
    <property type="entry name" value="Papain-like_cys_pep_sf"/>
</dbReference>
<dbReference type="SUPFAM" id="SSF54001">
    <property type="entry name" value="Cysteine proteinases"/>
    <property type="match status" value="1"/>
</dbReference>
<evidence type="ECO:0000313" key="8">
    <source>
        <dbReference type="EMBL" id="KAF8756406.1"/>
    </source>
</evidence>
<dbReference type="InterPro" id="IPR007330">
    <property type="entry name" value="MIT_dom"/>
</dbReference>
<dbReference type="Gene3D" id="1.20.58.80">
    <property type="entry name" value="Phosphotransferase system, lactose/cellobiose-type IIA subunit"/>
    <property type="match status" value="1"/>
</dbReference>
<sequence length="1621" mass="181283">MAHLEHRVPVYPSSAMSKPSLSETKLLDDAQATLARAMQAEHAGQLDAAYHLYIECAKDFVHLATNSTRPQIRNAARTAGSRALGRADLIKNAKQGELRRVQRDPLSEEEQLHILKRSSRVNGINLPAWPSSIGQSFGSDDQSRSIFIDTDGAPQLSPAHSAALAGWKRPLAELPMVDLETPDEIVQDSIANDLVPAYVYLLKPELLTDNPAISWHSALYILKRNKTFPLETRKGIIDELLPTAPDGRLICATTVKQAQLWPALLEKAYMKLMGGYDFPGSNSSIDLHAITSWIPEHMYLNGNDFQREKSWKRIYDGFINGKALLTLGTGETVTSEDRWKDILIAAHNYAIVGLEDDGTTQNLKVLNPWRRTDASQGGGLLTISWGLVCNLFESVYLNWDPNMFSHSRVIHGMWRPPTDESGEHSGMNEIFLITSTRRQPQRILRIPAPEIWVLLTRHVLSKETKADFIALHHFSHTEAGGLPRADQVPNKIRIKDTPSDEIISLIAARDGSGPETGYTLSIYSHAKIEIEAITKVLGYIKTAKGNFTSKSAGGNASLPTFMNNPQYRVRIGNGTEGGSRGRVPVKLTVEGARTLPLNMKLVWSGGKRVSDVVAGDVILDSGAYNFGLACTEGEVQSGDYTLVLSSFRAGQQGEYALRVECDASVEISLLPRKERVFSLIHPRDAASAMGGPSSGKYEHNPTFEIAVSSPTQVSARLQIISKQQSSLPPPPALNLTLFERNPQGLPGKQVATSGAYSDAVSGVMLPDTALRPGIYLFVPSTYYPNVLIARMIWNKDSVVRFGFKRSLRSPNMKGALNLWLTLAFATATLSYDRPSASIVMNDRAAYHAYALNDGMCNQRGNPQRSLVIPGPEIVSQFSVCQGRNEFGELVSDTSGSVYCNGTLIHLWNDARDHIGDSKTFVDRASNFSGSQINIALYHVLSKRNFTVSEFLEEVDSMFEFHHPGKELTDYENSRFPHTPSFILSIRPQARTFRAWTKIVHHYWNNLDRTMIQNCFNDKTYGTQAQLLPGPGSPSVGTTLGASGYSPSADEQCATSIIRLEHPFVIAGGRFREQYYWDSFFVMEGLLAANMTYLARTTLLNFMDEIRSYGFIPNGGRKYYLNRSQPPLFIHMLHAYVHNTNDTAVLHGALPLAEVSSFSPYISNSLTRALEQKELRWWAENRGIAVKSPRDSSVTHFVYHYNVNADGPRPEVSDFGSGNEEKLILVVNQSYAEDWMTAWCDEQPPTREEEFRMYSELASGAESGWDYTARWMSDPYNLPEDRIEQMRRVQIRRIIPVDLNSILYRCHILIAELYERAVDDESPYAWQHKQRHEIAASLLKSAILDLHWNENKTGFYDFELDTHGSKLKGPRTGRIKNFWSGATFTPFWSGIWPESVRTNQSRTMEAFSGMRDLLKRYGGPLPATVTKSGQQWDFPNAWPPLQYVAIKALQNIPYNLSTADAFRFAKTSTPQGQLGVEYDKLPVMDGENITGRELDGSTSSSWRNVMLKELSMRYMTSAFCNWNVTAKLRDDEIEAIVQDNPREDAWLDHFPGAMYEKLNAWDVTRRGHGGEYEVQTGFGWTNGVAIWIAHVLGTKLDDPVCPMLPSNLGTQHIVPTELVIQS</sequence>
<evidence type="ECO:0000256" key="5">
    <source>
        <dbReference type="RuleBase" id="RU361180"/>
    </source>
</evidence>
<comment type="similarity">
    <text evidence="1 5">Belongs to the glycosyl hydrolase 37 family.</text>
</comment>
<gene>
    <name evidence="8" type="ORF">RHS01_04428</name>
</gene>
<dbReference type="GO" id="GO:0004198">
    <property type="term" value="F:calcium-dependent cysteine-type endopeptidase activity"/>
    <property type="evidence" value="ECO:0007669"/>
    <property type="project" value="InterPro"/>
</dbReference>
<feature type="domain" description="Calpain catalytic" evidence="7">
    <location>
        <begin position="236"/>
        <end position="385"/>
    </location>
</feature>
<proteinExistence type="inferred from homology"/>
<evidence type="ECO:0000256" key="1">
    <source>
        <dbReference type="ARBA" id="ARBA00005615"/>
    </source>
</evidence>
<dbReference type="InterPro" id="IPR008928">
    <property type="entry name" value="6-hairpin_glycosidase_sf"/>
</dbReference>
<dbReference type="InterPro" id="IPR012341">
    <property type="entry name" value="6hp_glycosidase-like_sf"/>
</dbReference>
<dbReference type="SUPFAM" id="SSF116846">
    <property type="entry name" value="MIT domain"/>
    <property type="match status" value="1"/>
</dbReference>
<dbReference type="InterPro" id="IPR036213">
    <property type="entry name" value="Calpain_III_sf"/>
</dbReference>
<dbReference type="SUPFAM" id="SSF48208">
    <property type="entry name" value="Six-hairpin glycosidases"/>
    <property type="match status" value="1"/>
</dbReference>
<evidence type="ECO:0000313" key="9">
    <source>
        <dbReference type="Proteomes" id="UP000614334"/>
    </source>
</evidence>
<dbReference type="Pfam" id="PF01204">
    <property type="entry name" value="Trehalase"/>
    <property type="match status" value="2"/>
</dbReference>
<dbReference type="GO" id="GO:0004555">
    <property type="term" value="F:alpha,alpha-trehalase activity"/>
    <property type="evidence" value="ECO:0007669"/>
    <property type="project" value="UniProtKB-EC"/>
</dbReference>
<dbReference type="SMART" id="SM00720">
    <property type="entry name" value="calpain_III"/>
    <property type="match status" value="1"/>
</dbReference>
<dbReference type="InterPro" id="IPR036181">
    <property type="entry name" value="MIT_dom_sf"/>
</dbReference>
<dbReference type="PANTHER" id="PTHR23403:SF1">
    <property type="entry name" value="TREHALASE"/>
    <property type="match status" value="1"/>
</dbReference>
<protein>
    <recommendedName>
        <fullName evidence="5">Trehalase</fullName>
        <ecNumber evidence="5">3.2.1.28</ecNumber>
    </recommendedName>
    <alternativeName>
        <fullName evidence="5">Alpha-trehalose glucohydrolase</fullName>
    </alternativeName>
</protein>
<dbReference type="PROSITE" id="PS00928">
    <property type="entry name" value="TREHALASE_2"/>
    <property type="match status" value="1"/>
</dbReference>
<dbReference type="SUPFAM" id="SSF49758">
    <property type="entry name" value="Calpain large subunit, middle domain (domain III)"/>
    <property type="match status" value="2"/>
</dbReference>
<comment type="catalytic activity">
    <reaction evidence="5">
        <text>alpha,alpha-trehalose + H2O = alpha-D-glucose + beta-D-glucose</text>
        <dbReference type="Rhea" id="RHEA:32675"/>
        <dbReference type="ChEBI" id="CHEBI:15377"/>
        <dbReference type="ChEBI" id="CHEBI:15903"/>
        <dbReference type="ChEBI" id="CHEBI:16551"/>
        <dbReference type="ChEBI" id="CHEBI:17925"/>
        <dbReference type="EC" id="3.2.1.28"/>
    </reaction>
</comment>
<dbReference type="Proteomes" id="UP000614334">
    <property type="component" value="Unassembled WGS sequence"/>
</dbReference>
<dbReference type="PROSITE" id="PS50203">
    <property type="entry name" value="CALPAIN_CAT"/>
    <property type="match status" value="1"/>
</dbReference>
<dbReference type="Gene3D" id="1.50.10.10">
    <property type="match status" value="1"/>
</dbReference>
<feature type="region of interest" description="Disordered" evidence="6">
    <location>
        <begin position="1"/>
        <end position="22"/>
    </location>
</feature>
<dbReference type="InterPro" id="IPR001661">
    <property type="entry name" value="Glyco_hydro_37"/>
</dbReference>
<dbReference type="PRINTS" id="PR00744">
    <property type="entry name" value="GLHYDRLASE37"/>
</dbReference>
<comment type="caution">
    <text evidence="8">The sequence shown here is derived from an EMBL/GenBank/DDBJ whole genome shotgun (WGS) entry which is preliminary data.</text>
</comment>
<dbReference type="EMBL" id="JACYCF010000006">
    <property type="protein sequence ID" value="KAF8756406.1"/>
    <property type="molecule type" value="Genomic_DNA"/>
</dbReference>
<evidence type="ECO:0000256" key="6">
    <source>
        <dbReference type="SAM" id="MobiDB-lite"/>
    </source>
</evidence>
<dbReference type="InterPro" id="IPR022683">
    <property type="entry name" value="Calpain_III"/>
</dbReference>
<dbReference type="PANTHER" id="PTHR23403">
    <property type="entry name" value="TREHALASE"/>
    <property type="match status" value="1"/>
</dbReference>
<dbReference type="GO" id="GO:0006508">
    <property type="term" value="P:proteolysis"/>
    <property type="evidence" value="ECO:0007669"/>
    <property type="project" value="InterPro"/>
</dbReference>
<organism evidence="8 9">
    <name type="scientific">Rhizoctonia solani</name>
    <dbReference type="NCBI Taxonomy" id="456999"/>
    <lineage>
        <taxon>Eukaryota</taxon>
        <taxon>Fungi</taxon>
        <taxon>Dikarya</taxon>
        <taxon>Basidiomycota</taxon>
        <taxon>Agaricomycotina</taxon>
        <taxon>Agaricomycetes</taxon>
        <taxon>Cantharellales</taxon>
        <taxon>Ceratobasidiaceae</taxon>
        <taxon>Rhizoctonia</taxon>
    </lineage>
</organism>
<dbReference type="InterPro" id="IPR001300">
    <property type="entry name" value="Peptidase_C2_calpain_cat"/>
</dbReference>
<name>A0A8H7M671_9AGAM</name>
<keyword evidence="2 5" id="KW-0378">Hydrolase</keyword>
<dbReference type="GO" id="GO:0005993">
    <property type="term" value="P:trehalose catabolic process"/>
    <property type="evidence" value="ECO:0007669"/>
    <property type="project" value="TreeGrafter"/>
</dbReference>
<evidence type="ECO:0000256" key="3">
    <source>
        <dbReference type="ARBA" id="ARBA00023295"/>
    </source>
</evidence>
<dbReference type="Pfam" id="PF04212">
    <property type="entry name" value="MIT"/>
    <property type="match status" value="1"/>
</dbReference>
<dbReference type="Pfam" id="PF00648">
    <property type="entry name" value="Peptidase_C2"/>
    <property type="match status" value="1"/>
</dbReference>
<reference evidence="8" key="1">
    <citation type="submission" date="2020-09" db="EMBL/GenBank/DDBJ databases">
        <title>Comparative genome analyses of four rice-infecting Rhizoctonia solani isolates reveal extensive enrichment of homogalacturonan modification genes.</title>
        <authorList>
            <person name="Lee D.-Y."/>
            <person name="Jeon J."/>
            <person name="Kim K.-T."/>
            <person name="Cheong K."/>
            <person name="Song H."/>
            <person name="Choi G."/>
            <person name="Ko J."/>
            <person name="Opiyo S.O."/>
            <person name="Zuo S."/>
            <person name="Madhav S."/>
            <person name="Lee Y.-H."/>
            <person name="Wang G.-L."/>
        </authorList>
    </citation>
    <scope>NUCLEOTIDE SEQUENCE</scope>
    <source>
        <strain evidence="8">AG1-IA B2</strain>
    </source>
</reference>
<evidence type="ECO:0000256" key="2">
    <source>
        <dbReference type="ARBA" id="ARBA00022801"/>
    </source>
</evidence>
<dbReference type="SMART" id="SM00230">
    <property type="entry name" value="CysPc"/>
    <property type="match status" value="1"/>
</dbReference>
<dbReference type="Gene3D" id="2.60.120.380">
    <property type="match status" value="2"/>
</dbReference>